<evidence type="ECO:0000256" key="2">
    <source>
        <dbReference type="ARBA" id="ARBA00022692"/>
    </source>
</evidence>
<feature type="transmembrane region" description="Helical" evidence="5">
    <location>
        <begin position="138"/>
        <end position="158"/>
    </location>
</feature>
<keyword evidence="2 5" id="KW-0812">Transmembrane</keyword>
<feature type="transmembrane region" description="Helical" evidence="5">
    <location>
        <begin position="79"/>
        <end position="97"/>
    </location>
</feature>
<protein>
    <recommendedName>
        <fullName evidence="6">Major facilitator superfamily (MFS) profile domain-containing protein</fullName>
    </recommendedName>
</protein>
<dbReference type="PROSITE" id="PS50850">
    <property type="entry name" value="MFS"/>
    <property type="match status" value="1"/>
</dbReference>
<dbReference type="PANTHER" id="PTHR42718">
    <property type="entry name" value="MAJOR FACILITATOR SUPERFAMILY MULTIDRUG TRANSPORTER MFSC"/>
    <property type="match status" value="1"/>
</dbReference>
<keyword evidence="8" id="KW-1185">Reference proteome</keyword>
<evidence type="ECO:0000256" key="4">
    <source>
        <dbReference type="ARBA" id="ARBA00023136"/>
    </source>
</evidence>
<dbReference type="GeneID" id="63754534"/>
<dbReference type="Proteomes" id="UP000184383">
    <property type="component" value="Unassembled WGS sequence"/>
</dbReference>
<feature type="transmembrane region" description="Helical" evidence="5">
    <location>
        <begin position="343"/>
        <end position="365"/>
    </location>
</feature>
<dbReference type="EMBL" id="KV878217">
    <property type="protein sequence ID" value="OJJ30656.1"/>
    <property type="molecule type" value="Genomic_DNA"/>
</dbReference>
<dbReference type="AlphaFoldDB" id="A0A1L9R6W8"/>
<feature type="transmembrane region" description="Helical" evidence="5">
    <location>
        <begin position="201"/>
        <end position="219"/>
    </location>
</feature>
<organism evidence="7 8">
    <name type="scientific">Aspergillus wentii DTO 134E9</name>
    <dbReference type="NCBI Taxonomy" id="1073089"/>
    <lineage>
        <taxon>Eukaryota</taxon>
        <taxon>Fungi</taxon>
        <taxon>Dikarya</taxon>
        <taxon>Ascomycota</taxon>
        <taxon>Pezizomycotina</taxon>
        <taxon>Eurotiomycetes</taxon>
        <taxon>Eurotiomycetidae</taxon>
        <taxon>Eurotiales</taxon>
        <taxon>Aspergillaceae</taxon>
        <taxon>Aspergillus</taxon>
        <taxon>Aspergillus subgen. Cremei</taxon>
    </lineage>
</organism>
<dbReference type="InterPro" id="IPR020846">
    <property type="entry name" value="MFS_dom"/>
</dbReference>
<dbReference type="RefSeq" id="XP_040684333.1">
    <property type="nucleotide sequence ID" value="XM_040838686.1"/>
</dbReference>
<feature type="transmembrane region" description="Helical" evidence="5">
    <location>
        <begin position="397"/>
        <end position="416"/>
    </location>
</feature>
<dbReference type="InterPro" id="IPR011701">
    <property type="entry name" value="MFS"/>
</dbReference>
<feature type="transmembrane region" description="Helical" evidence="5">
    <location>
        <begin position="270"/>
        <end position="288"/>
    </location>
</feature>
<evidence type="ECO:0000256" key="1">
    <source>
        <dbReference type="ARBA" id="ARBA00004141"/>
    </source>
</evidence>
<dbReference type="InterPro" id="IPR036259">
    <property type="entry name" value="MFS_trans_sf"/>
</dbReference>
<proteinExistence type="predicted"/>
<feature type="transmembrane region" description="Helical" evidence="5">
    <location>
        <begin position="309"/>
        <end position="331"/>
    </location>
</feature>
<sequence length="502" mass="54918">MTREPKPYNDQEKTLQSTISPDDELNYAGRPPCFCNTLHECLFVLTVTMAIGQTAFFSGATIGITASIGDDLNMNSAEITWITAGAALTSGAFILTFGKLADMFGRKKLFIGAMSGFTCAALIAGFASNAIFMDVFSGILGIFSAAIVPPAVGQLGVVYEKPSKRKNRAFACFSAGNPLGYVAGMIVSGIASYAYNWRASFWTLAVIYLIFTVLSFWVFPEDNLRHIPVDRELLKKFDYLGTFLVIVGFASFSGSFSLVGDAPHGWKTDYVIALLVIGIVLLTCFLYWQSLTAYPLMPLYVWRDRNFSLLMCIFGLGCIGFAGVTFWLALYLQTVKHESALQIAAQFLPLVVAGVLMNVICGLVLHKVSNKLLMGIGAVAFTACFLILSFMDDNYSYWAFIFPAFILLVIGSDVQYNVTNMYVMSYLPPDDQSMAGGILNTVNKLGNNIALGITTYIHTSPYLSVYWFSAAATGITIFMVPFLTIKTQGVVERSDLESSQTK</sequence>
<evidence type="ECO:0000256" key="5">
    <source>
        <dbReference type="SAM" id="Phobius"/>
    </source>
</evidence>
<reference evidence="8" key="1">
    <citation type="journal article" date="2017" name="Genome Biol.">
        <title>Comparative genomics reveals high biological diversity and specific adaptations in the industrially and medically important fungal genus Aspergillus.</title>
        <authorList>
            <person name="de Vries R.P."/>
            <person name="Riley R."/>
            <person name="Wiebenga A."/>
            <person name="Aguilar-Osorio G."/>
            <person name="Amillis S."/>
            <person name="Uchima C.A."/>
            <person name="Anderluh G."/>
            <person name="Asadollahi M."/>
            <person name="Askin M."/>
            <person name="Barry K."/>
            <person name="Battaglia E."/>
            <person name="Bayram O."/>
            <person name="Benocci T."/>
            <person name="Braus-Stromeyer S.A."/>
            <person name="Caldana C."/>
            <person name="Canovas D."/>
            <person name="Cerqueira G.C."/>
            <person name="Chen F."/>
            <person name="Chen W."/>
            <person name="Choi C."/>
            <person name="Clum A."/>
            <person name="Dos Santos R.A."/>
            <person name="Damasio A.R."/>
            <person name="Diallinas G."/>
            <person name="Emri T."/>
            <person name="Fekete E."/>
            <person name="Flipphi M."/>
            <person name="Freyberg S."/>
            <person name="Gallo A."/>
            <person name="Gournas C."/>
            <person name="Habgood R."/>
            <person name="Hainaut M."/>
            <person name="Harispe M.L."/>
            <person name="Henrissat B."/>
            <person name="Hilden K.S."/>
            <person name="Hope R."/>
            <person name="Hossain A."/>
            <person name="Karabika E."/>
            <person name="Karaffa L."/>
            <person name="Karanyi Z."/>
            <person name="Krasevec N."/>
            <person name="Kuo A."/>
            <person name="Kusch H."/>
            <person name="LaButti K."/>
            <person name="Lagendijk E.L."/>
            <person name="Lapidus A."/>
            <person name="Levasseur A."/>
            <person name="Lindquist E."/>
            <person name="Lipzen A."/>
            <person name="Logrieco A.F."/>
            <person name="MacCabe A."/>
            <person name="Maekelae M.R."/>
            <person name="Malavazi I."/>
            <person name="Melin P."/>
            <person name="Meyer V."/>
            <person name="Mielnichuk N."/>
            <person name="Miskei M."/>
            <person name="Molnar A.P."/>
            <person name="Mule G."/>
            <person name="Ngan C.Y."/>
            <person name="Orejas M."/>
            <person name="Orosz E."/>
            <person name="Ouedraogo J.P."/>
            <person name="Overkamp K.M."/>
            <person name="Park H.-S."/>
            <person name="Perrone G."/>
            <person name="Piumi F."/>
            <person name="Punt P.J."/>
            <person name="Ram A.F."/>
            <person name="Ramon A."/>
            <person name="Rauscher S."/>
            <person name="Record E."/>
            <person name="Riano-Pachon D.M."/>
            <person name="Robert V."/>
            <person name="Roehrig J."/>
            <person name="Ruller R."/>
            <person name="Salamov A."/>
            <person name="Salih N.S."/>
            <person name="Samson R.A."/>
            <person name="Sandor E."/>
            <person name="Sanguinetti M."/>
            <person name="Schuetze T."/>
            <person name="Sepcic K."/>
            <person name="Shelest E."/>
            <person name="Sherlock G."/>
            <person name="Sophianopoulou V."/>
            <person name="Squina F.M."/>
            <person name="Sun H."/>
            <person name="Susca A."/>
            <person name="Todd R.B."/>
            <person name="Tsang A."/>
            <person name="Unkles S.E."/>
            <person name="van de Wiele N."/>
            <person name="van Rossen-Uffink D."/>
            <person name="Oliveira J.V."/>
            <person name="Vesth T.C."/>
            <person name="Visser J."/>
            <person name="Yu J.-H."/>
            <person name="Zhou M."/>
            <person name="Andersen M.R."/>
            <person name="Archer D.B."/>
            <person name="Baker S.E."/>
            <person name="Benoit I."/>
            <person name="Brakhage A.A."/>
            <person name="Braus G.H."/>
            <person name="Fischer R."/>
            <person name="Frisvad J.C."/>
            <person name="Goldman G.H."/>
            <person name="Houbraken J."/>
            <person name="Oakley B."/>
            <person name="Pocsi I."/>
            <person name="Scazzocchio C."/>
            <person name="Seiboth B."/>
            <person name="vanKuyk P.A."/>
            <person name="Wortman J."/>
            <person name="Dyer P.S."/>
            <person name="Grigoriev I.V."/>
        </authorList>
    </citation>
    <scope>NUCLEOTIDE SEQUENCE [LARGE SCALE GENOMIC DNA]</scope>
    <source>
        <strain evidence="8">DTO 134E9</strain>
    </source>
</reference>
<dbReference type="PANTHER" id="PTHR42718:SF23">
    <property type="entry name" value="MAJOR FACILITATOR SUPERFAMILY (MFS) PROFILE DOMAIN-CONTAINING PROTEIN"/>
    <property type="match status" value="1"/>
</dbReference>
<dbReference type="STRING" id="1073089.A0A1L9R6W8"/>
<dbReference type="GO" id="GO:0022857">
    <property type="term" value="F:transmembrane transporter activity"/>
    <property type="evidence" value="ECO:0007669"/>
    <property type="project" value="InterPro"/>
</dbReference>
<feature type="transmembrane region" description="Helical" evidence="5">
    <location>
        <begin position="239"/>
        <end position="258"/>
    </location>
</feature>
<keyword evidence="3 5" id="KW-1133">Transmembrane helix</keyword>
<gene>
    <name evidence="7" type="ORF">ASPWEDRAFT_63139</name>
</gene>
<dbReference type="Pfam" id="PF07690">
    <property type="entry name" value="MFS_1"/>
    <property type="match status" value="1"/>
</dbReference>
<name>A0A1L9R6W8_ASPWE</name>
<feature type="transmembrane region" description="Helical" evidence="5">
    <location>
        <begin position="465"/>
        <end position="485"/>
    </location>
</feature>
<evidence type="ECO:0000313" key="8">
    <source>
        <dbReference type="Proteomes" id="UP000184383"/>
    </source>
</evidence>
<dbReference type="VEuPathDB" id="FungiDB:ASPWEDRAFT_63139"/>
<comment type="subcellular location">
    <subcellularLocation>
        <location evidence="1">Membrane</location>
        <topology evidence="1">Multi-pass membrane protein</topology>
    </subcellularLocation>
</comment>
<keyword evidence="4 5" id="KW-0472">Membrane</keyword>
<feature type="transmembrane region" description="Helical" evidence="5">
    <location>
        <begin position="109"/>
        <end position="132"/>
    </location>
</feature>
<feature type="transmembrane region" description="Helical" evidence="5">
    <location>
        <begin position="372"/>
        <end position="391"/>
    </location>
</feature>
<dbReference type="Gene3D" id="1.20.1720.10">
    <property type="entry name" value="Multidrug resistance protein D"/>
    <property type="match status" value="1"/>
</dbReference>
<dbReference type="SUPFAM" id="SSF103473">
    <property type="entry name" value="MFS general substrate transporter"/>
    <property type="match status" value="1"/>
</dbReference>
<feature type="transmembrane region" description="Helical" evidence="5">
    <location>
        <begin position="170"/>
        <end position="195"/>
    </location>
</feature>
<evidence type="ECO:0000256" key="3">
    <source>
        <dbReference type="ARBA" id="ARBA00022989"/>
    </source>
</evidence>
<dbReference type="OrthoDB" id="2985014at2759"/>
<feature type="domain" description="Major facilitator superfamily (MFS) profile" evidence="6">
    <location>
        <begin position="43"/>
        <end position="488"/>
    </location>
</feature>
<dbReference type="GO" id="GO:0016020">
    <property type="term" value="C:membrane"/>
    <property type="evidence" value="ECO:0007669"/>
    <property type="project" value="UniProtKB-SubCell"/>
</dbReference>
<evidence type="ECO:0000259" key="6">
    <source>
        <dbReference type="PROSITE" id="PS50850"/>
    </source>
</evidence>
<evidence type="ECO:0000313" key="7">
    <source>
        <dbReference type="EMBL" id="OJJ30656.1"/>
    </source>
</evidence>
<accession>A0A1L9R6W8</accession>
<dbReference type="Gene3D" id="1.20.1250.20">
    <property type="entry name" value="MFS general substrate transporter like domains"/>
    <property type="match status" value="1"/>
</dbReference>